<proteinExistence type="inferred from homology"/>
<evidence type="ECO:0000313" key="4">
    <source>
        <dbReference type="Proteomes" id="UP000254425"/>
    </source>
</evidence>
<protein>
    <submittedName>
        <fullName evidence="3">Universal stress protein</fullName>
    </submittedName>
</protein>
<dbReference type="Gene3D" id="3.40.50.620">
    <property type="entry name" value="HUPs"/>
    <property type="match status" value="1"/>
</dbReference>
<reference evidence="3 4" key="1">
    <citation type="submission" date="2018-07" db="EMBL/GenBank/DDBJ databases">
        <title>Draft genome of the type strain Streptomyces armeniacus ATCC 15676.</title>
        <authorList>
            <person name="Labana P."/>
            <person name="Gosse J.T."/>
            <person name="Boddy C.N."/>
        </authorList>
    </citation>
    <scope>NUCLEOTIDE SEQUENCE [LARGE SCALE GENOMIC DNA]</scope>
    <source>
        <strain evidence="3 4">ATCC 15676</strain>
    </source>
</reference>
<dbReference type="RefSeq" id="WP_208878517.1">
    <property type="nucleotide sequence ID" value="NZ_CP031320.1"/>
</dbReference>
<dbReference type="PRINTS" id="PR01438">
    <property type="entry name" value="UNVRSLSTRESS"/>
</dbReference>
<dbReference type="CDD" id="cd00293">
    <property type="entry name" value="USP-like"/>
    <property type="match status" value="1"/>
</dbReference>
<keyword evidence="4" id="KW-1185">Reference proteome</keyword>
<dbReference type="PANTHER" id="PTHR46268:SF6">
    <property type="entry name" value="UNIVERSAL STRESS PROTEIN UP12"/>
    <property type="match status" value="1"/>
</dbReference>
<dbReference type="Pfam" id="PF00582">
    <property type="entry name" value="Usp"/>
    <property type="match status" value="1"/>
</dbReference>
<dbReference type="InterPro" id="IPR006015">
    <property type="entry name" value="Universal_stress_UspA"/>
</dbReference>
<dbReference type="Proteomes" id="UP000254425">
    <property type="component" value="Chromosome"/>
</dbReference>
<organism evidence="3 4">
    <name type="scientific">Streptomyces armeniacus</name>
    <dbReference type="NCBI Taxonomy" id="83291"/>
    <lineage>
        <taxon>Bacteria</taxon>
        <taxon>Bacillati</taxon>
        <taxon>Actinomycetota</taxon>
        <taxon>Actinomycetes</taxon>
        <taxon>Kitasatosporales</taxon>
        <taxon>Streptomycetaceae</taxon>
        <taxon>Streptomyces</taxon>
    </lineage>
</organism>
<accession>A0A345XPL8</accession>
<dbReference type="AlphaFoldDB" id="A0A345XPL8"/>
<dbReference type="PANTHER" id="PTHR46268">
    <property type="entry name" value="STRESS RESPONSE PROTEIN NHAX"/>
    <property type="match status" value="1"/>
</dbReference>
<gene>
    <name evidence="3" type="ORF">DVA86_13915</name>
</gene>
<evidence type="ECO:0000313" key="3">
    <source>
        <dbReference type="EMBL" id="AXK33584.1"/>
    </source>
</evidence>
<evidence type="ECO:0000256" key="1">
    <source>
        <dbReference type="ARBA" id="ARBA00008791"/>
    </source>
</evidence>
<dbReference type="EMBL" id="CP031320">
    <property type="protein sequence ID" value="AXK33584.1"/>
    <property type="molecule type" value="Genomic_DNA"/>
</dbReference>
<sequence>MTEPAPGTPVPGPDRTRPIVVGTDGSDHARRAVLFALHEAQLRGVPVRAVCAYDFTPDRYTAYGWMAIPNPASDVYTHMRDTALDDVGKTVEELRREVGGPEVEVEIVAQQGRPAEVLLEEAKHAGLLVVGSRGSGLWGRLTLGSTSTEVVHHAHIPVVVVPAKGEEGGKG</sequence>
<dbReference type="InterPro" id="IPR006016">
    <property type="entry name" value="UspA"/>
</dbReference>
<dbReference type="SUPFAM" id="SSF52402">
    <property type="entry name" value="Adenine nucleotide alpha hydrolases-like"/>
    <property type="match status" value="1"/>
</dbReference>
<dbReference type="KEGG" id="sarm:DVA86_13915"/>
<evidence type="ECO:0000259" key="2">
    <source>
        <dbReference type="Pfam" id="PF00582"/>
    </source>
</evidence>
<comment type="similarity">
    <text evidence="1">Belongs to the universal stress protein A family.</text>
</comment>
<feature type="domain" description="UspA" evidence="2">
    <location>
        <begin position="17"/>
        <end position="162"/>
    </location>
</feature>
<name>A0A345XPL8_9ACTN</name>
<dbReference type="InterPro" id="IPR014729">
    <property type="entry name" value="Rossmann-like_a/b/a_fold"/>
</dbReference>